<evidence type="ECO:0000313" key="2">
    <source>
        <dbReference type="EMBL" id="TCU57711.1"/>
    </source>
</evidence>
<comment type="similarity">
    <text evidence="1">Belongs to the RutC family.</text>
</comment>
<dbReference type="GO" id="GO:0019239">
    <property type="term" value="F:deaminase activity"/>
    <property type="evidence" value="ECO:0007669"/>
    <property type="project" value="TreeGrafter"/>
</dbReference>
<organism evidence="2 3">
    <name type="scientific">Longicatena caecimuris</name>
    <dbReference type="NCBI Taxonomy" id="1796635"/>
    <lineage>
        <taxon>Bacteria</taxon>
        <taxon>Bacillati</taxon>
        <taxon>Bacillota</taxon>
        <taxon>Erysipelotrichia</taxon>
        <taxon>Erysipelotrichales</taxon>
        <taxon>Erysipelotrichaceae</taxon>
        <taxon>Longicatena</taxon>
    </lineage>
</organism>
<dbReference type="Proteomes" id="UP000295773">
    <property type="component" value="Unassembled WGS sequence"/>
</dbReference>
<dbReference type="InterPro" id="IPR019897">
    <property type="entry name" value="RidA_CS"/>
</dbReference>
<sequence length="156" mass="17070">MNIFLKAFKPETAPKALGPYSPAVKLGDFVYLSGQIPLNPETGEVEGTTIEEQTHQVMKNIKAVLNDMGLDYKHIVKTTIFVSDLNDFDKLNEVYGSYLEEPYPARSCVQVARLPKDVKLEIECIVIDTLVYEQQLAAQQSGCSSCGGGCDGGCCD</sequence>
<dbReference type="NCBIfam" id="TIGR00004">
    <property type="entry name" value="Rid family detoxifying hydrolase"/>
    <property type="match status" value="1"/>
</dbReference>
<accession>A0A4R3T7H7</accession>
<dbReference type="SUPFAM" id="SSF55298">
    <property type="entry name" value="YjgF-like"/>
    <property type="match status" value="1"/>
</dbReference>
<dbReference type="PANTHER" id="PTHR11803">
    <property type="entry name" value="2-IMINOBUTANOATE/2-IMINOPROPANOATE DEAMINASE RIDA"/>
    <property type="match status" value="1"/>
</dbReference>
<gene>
    <name evidence="2" type="ORF">EDD61_11624</name>
</gene>
<dbReference type="InterPro" id="IPR006056">
    <property type="entry name" value="RidA"/>
</dbReference>
<reference evidence="2 3" key="1">
    <citation type="submission" date="2019-03" db="EMBL/GenBank/DDBJ databases">
        <title>Genomic Encyclopedia of Type Strains, Phase IV (KMG-IV): sequencing the most valuable type-strain genomes for metagenomic binning, comparative biology and taxonomic classification.</title>
        <authorList>
            <person name="Goeker M."/>
        </authorList>
    </citation>
    <scope>NUCLEOTIDE SEQUENCE [LARGE SCALE GENOMIC DNA]</scope>
    <source>
        <strain evidence="2 3">DSM 29481</strain>
    </source>
</reference>
<dbReference type="InterPro" id="IPR035959">
    <property type="entry name" value="RutC-like_sf"/>
</dbReference>
<protein>
    <submittedName>
        <fullName evidence="2">Endoribonuclease L-PSP</fullName>
    </submittedName>
</protein>
<dbReference type="FunFam" id="3.30.1330.40:FF:000001">
    <property type="entry name" value="L-PSP family endoribonuclease"/>
    <property type="match status" value="1"/>
</dbReference>
<proteinExistence type="inferred from homology"/>
<evidence type="ECO:0000256" key="1">
    <source>
        <dbReference type="ARBA" id="ARBA00010552"/>
    </source>
</evidence>
<dbReference type="Pfam" id="PF01042">
    <property type="entry name" value="Ribonuc_L-PSP"/>
    <property type="match status" value="1"/>
</dbReference>
<dbReference type="RefSeq" id="WP_008688809.1">
    <property type="nucleotide sequence ID" value="NZ_AP024510.1"/>
</dbReference>
<dbReference type="EMBL" id="SMBP01000016">
    <property type="protein sequence ID" value="TCU57711.1"/>
    <property type="molecule type" value="Genomic_DNA"/>
</dbReference>
<dbReference type="InterPro" id="IPR006175">
    <property type="entry name" value="YjgF/YER057c/UK114"/>
</dbReference>
<dbReference type="AlphaFoldDB" id="A0A4R3T7H7"/>
<dbReference type="GeneID" id="73795420"/>
<name>A0A4R3T7H7_9FIRM</name>
<evidence type="ECO:0000313" key="3">
    <source>
        <dbReference type="Proteomes" id="UP000295773"/>
    </source>
</evidence>
<dbReference type="Gene3D" id="3.30.1330.40">
    <property type="entry name" value="RutC-like"/>
    <property type="match status" value="1"/>
</dbReference>
<dbReference type="PROSITE" id="PS01094">
    <property type="entry name" value="UPF0076"/>
    <property type="match status" value="1"/>
</dbReference>
<dbReference type="GO" id="GO:0005829">
    <property type="term" value="C:cytosol"/>
    <property type="evidence" value="ECO:0007669"/>
    <property type="project" value="TreeGrafter"/>
</dbReference>
<comment type="caution">
    <text evidence="2">The sequence shown here is derived from an EMBL/GenBank/DDBJ whole genome shotgun (WGS) entry which is preliminary data.</text>
</comment>
<keyword evidence="3" id="KW-1185">Reference proteome</keyword>
<dbReference type="PANTHER" id="PTHR11803:SF39">
    <property type="entry name" value="2-IMINOBUTANOATE_2-IMINOPROPANOATE DEAMINASE"/>
    <property type="match status" value="1"/>
</dbReference>
<dbReference type="CDD" id="cd00448">
    <property type="entry name" value="YjgF_YER057c_UK114_family"/>
    <property type="match status" value="1"/>
</dbReference>